<keyword evidence="9 15" id="KW-0028">Amino-acid biosynthesis</keyword>
<dbReference type="NCBIfam" id="NF002747">
    <property type="entry name" value="PRK02759.1"/>
    <property type="match status" value="1"/>
</dbReference>
<evidence type="ECO:0000256" key="15">
    <source>
        <dbReference type="HAMAP-Rule" id="MF_01019"/>
    </source>
</evidence>
<evidence type="ECO:0000313" key="18">
    <source>
        <dbReference type="Proteomes" id="UP000638732"/>
    </source>
</evidence>
<evidence type="ECO:0000256" key="9">
    <source>
        <dbReference type="ARBA" id="ARBA00022605"/>
    </source>
</evidence>
<dbReference type="InterPro" id="IPR021130">
    <property type="entry name" value="PRib-ATP_PPHydrolase-like"/>
</dbReference>
<comment type="catalytic activity">
    <reaction evidence="1 15">
        <text>1-(5-phospho-beta-D-ribosyl)-5'-AMP + H2O = 1-(5-phospho-beta-D-ribosyl)-5-[(5-phospho-beta-D-ribosylamino)methylideneamino]imidazole-4-carboxamide</text>
        <dbReference type="Rhea" id="RHEA:20049"/>
        <dbReference type="ChEBI" id="CHEBI:15377"/>
        <dbReference type="ChEBI" id="CHEBI:58435"/>
        <dbReference type="ChEBI" id="CHEBI:59457"/>
        <dbReference type="EC" id="3.5.4.19"/>
    </reaction>
</comment>
<evidence type="ECO:0000256" key="6">
    <source>
        <dbReference type="ARBA" id="ARBA00007731"/>
    </source>
</evidence>
<dbReference type="SUPFAM" id="SSF101386">
    <property type="entry name" value="all-alpha NTP pyrophosphatases"/>
    <property type="match status" value="1"/>
</dbReference>
<comment type="similarity">
    <text evidence="7 15">In the N-terminal section; belongs to the PRA-CH family.</text>
</comment>
<dbReference type="Pfam" id="PF01503">
    <property type="entry name" value="PRA-PH"/>
    <property type="match status" value="1"/>
</dbReference>
<dbReference type="GO" id="GO:0004636">
    <property type="term" value="F:phosphoribosyl-ATP diphosphatase activity"/>
    <property type="evidence" value="ECO:0007669"/>
    <property type="project" value="UniProtKB-UniRule"/>
</dbReference>
<reference evidence="17" key="2">
    <citation type="submission" date="2020-10" db="EMBL/GenBank/DDBJ databases">
        <title>Mucilaginibacter sp. nov., isolated from soil.</title>
        <authorList>
            <person name="Jeon C.O."/>
        </authorList>
    </citation>
    <scope>NUCLEOTIDE SEQUENCE</scope>
    <source>
        <strain evidence="17">R11</strain>
    </source>
</reference>
<dbReference type="NCBIfam" id="NF000768">
    <property type="entry name" value="PRK00051.1"/>
    <property type="match status" value="1"/>
</dbReference>
<keyword evidence="13 15" id="KW-0368">Histidine biosynthesis</keyword>
<evidence type="ECO:0000313" key="17">
    <source>
        <dbReference type="EMBL" id="NCD69981.1"/>
    </source>
</evidence>
<name>A0A965ZHY2_9SPHI</name>
<keyword evidence="8 15" id="KW-0963">Cytoplasm</keyword>
<dbReference type="InterPro" id="IPR008179">
    <property type="entry name" value="HisE"/>
</dbReference>
<dbReference type="Pfam" id="PF01502">
    <property type="entry name" value="PRA-CH"/>
    <property type="match status" value="1"/>
</dbReference>
<comment type="catalytic activity">
    <reaction evidence="2 15">
        <text>1-(5-phospho-beta-D-ribosyl)-ATP + H2O = 1-(5-phospho-beta-D-ribosyl)-5'-AMP + diphosphate + H(+)</text>
        <dbReference type="Rhea" id="RHEA:22828"/>
        <dbReference type="ChEBI" id="CHEBI:15377"/>
        <dbReference type="ChEBI" id="CHEBI:15378"/>
        <dbReference type="ChEBI" id="CHEBI:33019"/>
        <dbReference type="ChEBI" id="CHEBI:59457"/>
        <dbReference type="ChEBI" id="CHEBI:73183"/>
        <dbReference type="EC" id="3.6.1.31"/>
    </reaction>
</comment>
<dbReference type="PANTHER" id="PTHR42945:SF9">
    <property type="entry name" value="HISTIDINE BIOSYNTHESIS BIFUNCTIONAL PROTEIN HISIE"/>
    <property type="match status" value="1"/>
</dbReference>
<evidence type="ECO:0000256" key="7">
    <source>
        <dbReference type="ARBA" id="ARBA00008299"/>
    </source>
</evidence>
<evidence type="ECO:0000256" key="4">
    <source>
        <dbReference type="ARBA" id="ARBA00005169"/>
    </source>
</evidence>
<dbReference type="GO" id="GO:0005524">
    <property type="term" value="F:ATP binding"/>
    <property type="evidence" value="ECO:0007669"/>
    <property type="project" value="UniProtKB-KW"/>
</dbReference>
<organism evidence="17 18">
    <name type="scientific">Mucilaginibacter agri</name>
    <dbReference type="NCBI Taxonomy" id="2695265"/>
    <lineage>
        <taxon>Bacteria</taxon>
        <taxon>Pseudomonadati</taxon>
        <taxon>Bacteroidota</taxon>
        <taxon>Sphingobacteriia</taxon>
        <taxon>Sphingobacteriales</taxon>
        <taxon>Sphingobacteriaceae</taxon>
        <taxon>Mucilaginibacter</taxon>
    </lineage>
</organism>
<dbReference type="SUPFAM" id="SSF141734">
    <property type="entry name" value="HisI-like"/>
    <property type="match status" value="1"/>
</dbReference>
<accession>A0A965ZHY2</accession>
<dbReference type="NCBIfam" id="TIGR03188">
    <property type="entry name" value="histidine_hisI"/>
    <property type="match status" value="1"/>
</dbReference>
<dbReference type="RefSeq" id="WP_166585951.1">
    <property type="nucleotide sequence ID" value="NZ_WWEO01000042.1"/>
</dbReference>
<dbReference type="Gene3D" id="3.10.20.810">
    <property type="entry name" value="Phosphoribosyl-AMP cyclohydrolase"/>
    <property type="match status" value="1"/>
</dbReference>
<feature type="region of interest" description="Phosphoribosyl-ATP pyrophosphohydrolase" evidence="15">
    <location>
        <begin position="107"/>
        <end position="204"/>
    </location>
</feature>
<dbReference type="GO" id="GO:0004635">
    <property type="term" value="F:phosphoribosyl-AMP cyclohydrolase activity"/>
    <property type="evidence" value="ECO:0007669"/>
    <property type="project" value="UniProtKB-UniRule"/>
</dbReference>
<comment type="caution">
    <text evidence="17">The sequence shown here is derived from an EMBL/GenBank/DDBJ whole genome shotgun (WGS) entry which is preliminary data.</text>
</comment>
<dbReference type="InterPro" id="IPR002496">
    <property type="entry name" value="PRib_AMP_CycHydrolase_dom"/>
</dbReference>
<keyword evidence="11 15" id="KW-0378">Hydrolase</keyword>
<comment type="pathway">
    <text evidence="5 15">Amino-acid biosynthesis; L-histidine biosynthesis; L-histidine from 5-phospho-alpha-D-ribose 1-diphosphate: step 2/9.</text>
</comment>
<dbReference type="CDD" id="cd11534">
    <property type="entry name" value="NTP-PPase_HisIE_like"/>
    <property type="match status" value="1"/>
</dbReference>
<evidence type="ECO:0000256" key="8">
    <source>
        <dbReference type="ARBA" id="ARBA00022490"/>
    </source>
</evidence>
<dbReference type="Gene3D" id="1.10.287.1080">
    <property type="entry name" value="MazG-like"/>
    <property type="match status" value="1"/>
</dbReference>
<dbReference type="EMBL" id="WWEO01000042">
    <property type="protein sequence ID" value="NCD69981.1"/>
    <property type="molecule type" value="Genomic_DNA"/>
</dbReference>
<keyword evidence="14 15" id="KW-0511">Multifunctional enzyme</keyword>
<gene>
    <name evidence="15" type="primary">hisI</name>
    <name evidence="15" type="synonym">hisIE</name>
    <name evidence="17" type="ORF">GSY63_11485</name>
</gene>
<protein>
    <recommendedName>
        <fullName evidence="15">Histidine biosynthesis bifunctional protein HisIE</fullName>
    </recommendedName>
    <domain>
        <recommendedName>
            <fullName evidence="15">Phosphoribosyl-AMP cyclohydrolase</fullName>
            <shortName evidence="15">PRA-CH</shortName>
            <ecNumber evidence="15">3.5.4.19</ecNumber>
        </recommendedName>
    </domain>
    <domain>
        <recommendedName>
            <fullName evidence="15">Phosphoribosyl-ATP pyrophosphatase</fullName>
            <shortName evidence="15">PRA-PH</shortName>
            <ecNumber evidence="15">3.6.1.31</ecNumber>
        </recommendedName>
    </domain>
</protein>
<dbReference type="Proteomes" id="UP000638732">
    <property type="component" value="Unassembled WGS sequence"/>
</dbReference>
<sequence length="204" mass="22955">MEIDFDKTDGLVPVVIQDAQTLEVLMLGYMNAEAYQKTIKENIVTFFSRSKNRLWTKGETSGNFLHVQSVHIDCDKDTILIMVRPQGATCHTGSRSCFDTAYNQNFILELENIIRNRYEEPQEGSYVNKLRKKGLNKIAQKVGEEAVETVIAALAETETDMINESSDLVFHLLVLLREKGLSLETIAKNLEGRHAPQPPKGGVE</sequence>
<comment type="pathway">
    <text evidence="4 15">Amino-acid biosynthesis; L-histidine biosynthesis; L-histidine from 5-phospho-alpha-D-ribose 1-diphosphate: step 3/9.</text>
</comment>
<dbReference type="PANTHER" id="PTHR42945">
    <property type="entry name" value="HISTIDINE BIOSYNTHESIS BIFUNCTIONAL PROTEIN"/>
    <property type="match status" value="1"/>
</dbReference>
<dbReference type="FunFam" id="3.10.20.810:FF:000001">
    <property type="entry name" value="Histidine biosynthesis bifunctional protein HisIE"/>
    <property type="match status" value="1"/>
</dbReference>
<keyword evidence="12 15" id="KW-0067">ATP-binding</keyword>
<comment type="subcellular location">
    <subcellularLocation>
        <location evidence="3 15">Cytoplasm</location>
    </subcellularLocation>
</comment>
<reference evidence="17" key="1">
    <citation type="submission" date="2020-01" db="EMBL/GenBank/DDBJ databases">
        <authorList>
            <person name="Seo Y.L."/>
        </authorList>
    </citation>
    <scope>NUCLEOTIDE SEQUENCE</scope>
    <source>
        <strain evidence="17">R11</strain>
    </source>
</reference>
<dbReference type="HAMAP" id="MF_01019">
    <property type="entry name" value="HisIE"/>
    <property type="match status" value="1"/>
</dbReference>
<keyword evidence="10 15" id="KW-0547">Nucleotide-binding</keyword>
<evidence type="ECO:0000256" key="12">
    <source>
        <dbReference type="ARBA" id="ARBA00022840"/>
    </source>
</evidence>
<feature type="region of interest" description="Phosphoribosyl-AMP cyclohydrolase" evidence="15">
    <location>
        <begin position="1"/>
        <end position="106"/>
    </location>
</feature>
<dbReference type="AlphaFoldDB" id="A0A965ZHY2"/>
<dbReference type="HAMAP" id="MF_01020">
    <property type="entry name" value="HisE"/>
    <property type="match status" value="1"/>
</dbReference>
<evidence type="ECO:0000256" key="13">
    <source>
        <dbReference type="ARBA" id="ARBA00023102"/>
    </source>
</evidence>
<dbReference type="InterPro" id="IPR038019">
    <property type="entry name" value="PRib_AMP_CycHydrolase_sf"/>
</dbReference>
<proteinExistence type="inferred from homology"/>
<evidence type="ECO:0000256" key="14">
    <source>
        <dbReference type="ARBA" id="ARBA00023268"/>
    </source>
</evidence>
<evidence type="ECO:0000256" key="10">
    <source>
        <dbReference type="ARBA" id="ARBA00022741"/>
    </source>
</evidence>
<dbReference type="EC" id="3.6.1.31" evidence="15"/>
<comment type="similarity">
    <text evidence="6 15">In the C-terminal section; belongs to the PRA-PH family.</text>
</comment>
<evidence type="ECO:0000256" key="1">
    <source>
        <dbReference type="ARBA" id="ARBA00000024"/>
    </source>
</evidence>
<evidence type="ECO:0000256" key="2">
    <source>
        <dbReference type="ARBA" id="ARBA00001460"/>
    </source>
</evidence>
<evidence type="ECO:0000256" key="11">
    <source>
        <dbReference type="ARBA" id="ARBA00022801"/>
    </source>
</evidence>
<feature type="domain" description="Phosphoribosyl-AMP cyclohydrolase" evidence="16">
    <location>
        <begin position="26"/>
        <end position="98"/>
    </location>
</feature>
<dbReference type="GO" id="GO:0000105">
    <property type="term" value="P:L-histidine biosynthetic process"/>
    <property type="evidence" value="ECO:0007669"/>
    <property type="project" value="UniProtKB-UniRule"/>
</dbReference>
<dbReference type="InterPro" id="IPR023019">
    <property type="entry name" value="His_synth_HisIE"/>
</dbReference>
<evidence type="ECO:0000256" key="3">
    <source>
        <dbReference type="ARBA" id="ARBA00004496"/>
    </source>
</evidence>
<dbReference type="EC" id="3.5.4.19" evidence="15"/>
<dbReference type="GO" id="GO:0005737">
    <property type="term" value="C:cytoplasm"/>
    <property type="evidence" value="ECO:0007669"/>
    <property type="project" value="UniProtKB-SubCell"/>
</dbReference>
<keyword evidence="18" id="KW-1185">Reference proteome</keyword>
<evidence type="ECO:0000256" key="5">
    <source>
        <dbReference type="ARBA" id="ARBA00005204"/>
    </source>
</evidence>
<evidence type="ECO:0000259" key="16">
    <source>
        <dbReference type="Pfam" id="PF01502"/>
    </source>
</evidence>